<comment type="caution">
    <text evidence="7">The sequence shown here is derived from an EMBL/GenBank/DDBJ whole genome shotgun (WGS) entry which is preliminary data.</text>
</comment>
<feature type="transmembrane region" description="Helical" evidence="6">
    <location>
        <begin position="268"/>
        <end position="287"/>
    </location>
</feature>
<evidence type="ECO:0000313" key="7">
    <source>
        <dbReference type="EMBL" id="MUG73245.1"/>
    </source>
</evidence>
<dbReference type="PANTHER" id="PTHR21716">
    <property type="entry name" value="TRANSMEMBRANE PROTEIN"/>
    <property type="match status" value="1"/>
</dbReference>
<sequence>MSLRTILFCALGALVLYGLFTVGFPFLLALLLAILLEPVVQALIKYARFNRIAAAVTACTLFTGLLLGFIYLVGFKMVSELVQYLKNAPSYLNEAKLFMENTSVKTQFFFETLPPAMAADVQHWIENGLVALTENLNSIVSAVSGYLIGIARTIPNLFIFFVVFVIALYLVSLSLPKLHQSFLNLFESGSRSKVVTVLTDLRRAIVGFLFAQMLISLLTYIVSLIGLLVLRVDYPLAIALLIIVVDVLPVLGVSAVLLPWAVYSLLVGNMQLAIGLIVLYLVIVVFRRLIEPKIIGDAVGINALAALVSMYVGFQAIGVVGLFLGPVLIIVYQALRRVGILKINIKLEG</sequence>
<organism evidence="7 8">
    <name type="scientific">Paenibacillus validus</name>
    <dbReference type="NCBI Taxonomy" id="44253"/>
    <lineage>
        <taxon>Bacteria</taxon>
        <taxon>Bacillati</taxon>
        <taxon>Bacillota</taxon>
        <taxon>Bacilli</taxon>
        <taxon>Bacillales</taxon>
        <taxon>Paenibacillaceae</taxon>
        <taxon>Paenibacillus</taxon>
    </lineage>
</organism>
<keyword evidence="3 6" id="KW-0812">Transmembrane</keyword>
<dbReference type="GO" id="GO:0055085">
    <property type="term" value="P:transmembrane transport"/>
    <property type="evidence" value="ECO:0007669"/>
    <property type="project" value="TreeGrafter"/>
</dbReference>
<evidence type="ECO:0000256" key="6">
    <source>
        <dbReference type="SAM" id="Phobius"/>
    </source>
</evidence>
<reference evidence="7 8" key="1">
    <citation type="submission" date="2019-11" db="EMBL/GenBank/DDBJ databases">
        <title>Draft genome sequences of five Paenibacillus species of dairy origin.</title>
        <authorList>
            <person name="Olajide A.M."/>
            <person name="Chen S."/>
            <person name="Lapointe G."/>
        </authorList>
    </citation>
    <scope>NUCLEOTIDE SEQUENCE [LARGE SCALE GENOMIC DNA]</scope>
    <source>
        <strain evidence="7 8">2CS3</strain>
    </source>
</reference>
<proteinExistence type="inferred from homology"/>
<evidence type="ECO:0000313" key="8">
    <source>
        <dbReference type="Proteomes" id="UP000450917"/>
    </source>
</evidence>
<keyword evidence="4 6" id="KW-1133">Transmembrane helix</keyword>
<gene>
    <name evidence="7" type="primary">ytvI</name>
    <name evidence="7" type="ORF">GNP93_21670</name>
</gene>
<comment type="subcellular location">
    <subcellularLocation>
        <location evidence="1">Membrane</location>
        <topology evidence="1">Multi-pass membrane protein</topology>
    </subcellularLocation>
</comment>
<evidence type="ECO:0000256" key="5">
    <source>
        <dbReference type="ARBA" id="ARBA00023136"/>
    </source>
</evidence>
<feature type="transmembrane region" description="Helical" evidence="6">
    <location>
        <begin position="204"/>
        <end position="230"/>
    </location>
</feature>
<dbReference type="RefSeq" id="WP_127609076.1">
    <property type="nucleotide sequence ID" value="NZ_JARTHJ010000103.1"/>
</dbReference>
<keyword evidence="8" id="KW-1185">Reference proteome</keyword>
<dbReference type="EMBL" id="WNZX01000023">
    <property type="protein sequence ID" value="MUG73245.1"/>
    <property type="molecule type" value="Genomic_DNA"/>
</dbReference>
<dbReference type="InterPro" id="IPR002549">
    <property type="entry name" value="AI-2E-like"/>
</dbReference>
<dbReference type="Pfam" id="PF01594">
    <property type="entry name" value="AI-2E_transport"/>
    <property type="match status" value="1"/>
</dbReference>
<evidence type="ECO:0000256" key="3">
    <source>
        <dbReference type="ARBA" id="ARBA00022692"/>
    </source>
</evidence>
<dbReference type="NCBIfam" id="TIGR02872">
    <property type="entry name" value="spore_ytvI"/>
    <property type="match status" value="1"/>
</dbReference>
<dbReference type="AlphaFoldDB" id="A0A7X2ZE43"/>
<evidence type="ECO:0000256" key="2">
    <source>
        <dbReference type="ARBA" id="ARBA00009773"/>
    </source>
</evidence>
<feature type="transmembrane region" description="Helical" evidence="6">
    <location>
        <begin position="7"/>
        <end position="32"/>
    </location>
</feature>
<dbReference type="InterPro" id="IPR014227">
    <property type="entry name" value="YtvI-like"/>
</dbReference>
<evidence type="ECO:0000256" key="4">
    <source>
        <dbReference type="ARBA" id="ARBA00022989"/>
    </source>
</evidence>
<dbReference type="PANTHER" id="PTHR21716:SF68">
    <property type="entry name" value="TRANSPORT PROTEIN YTVI-RELATED"/>
    <property type="match status" value="1"/>
</dbReference>
<feature type="transmembrane region" description="Helical" evidence="6">
    <location>
        <begin position="317"/>
        <end position="335"/>
    </location>
</feature>
<feature type="transmembrane region" description="Helical" evidence="6">
    <location>
        <begin position="157"/>
        <end position="175"/>
    </location>
</feature>
<evidence type="ECO:0000256" key="1">
    <source>
        <dbReference type="ARBA" id="ARBA00004141"/>
    </source>
</evidence>
<feature type="transmembrane region" description="Helical" evidence="6">
    <location>
        <begin position="52"/>
        <end position="73"/>
    </location>
</feature>
<dbReference type="Proteomes" id="UP000450917">
    <property type="component" value="Unassembled WGS sequence"/>
</dbReference>
<dbReference type="GO" id="GO:0016020">
    <property type="term" value="C:membrane"/>
    <property type="evidence" value="ECO:0007669"/>
    <property type="project" value="UniProtKB-SubCell"/>
</dbReference>
<accession>A0A7X2ZE43</accession>
<feature type="transmembrane region" description="Helical" evidence="6">
    <location>
        <begin position="237"/>
        <end position="262"/>
    </location>
</feature>
<comment type="similarity">
    <text evidence="2">Belongs to the autoinducer-2 exporter (AI-2E) (TC 2.A.86) family.</text>
</comment>
<protein>
    <submittedName>
        <fullName evidence="7">Sporulation integral membrane protein YtvI</fullName>
    </submittedName>
</protein>
<name>A0A7X2ZE43_9BACL</name>
<keyword evidence="5 6" id="KW-0472">Membrane</keyword>